<gene>
    <name evidence="3" type="ORF">Asru_0717_05</name>
</gene>
<evidence type="ECO:0000256" key="2">
    <source>
        <dbReference type="ARBA" id="ARBA00023002"/>
    </source>
</evidence>
<reference evidence="3 4" key="1">
    <citation type="submission" date="2012-11" db="EMBL/GenBank/DDBJ databases">
        <title>Whole genome sequence of Acidisphaera rubrifaciens HS-AP3.</title>
        <authorList>
            <person name="Azuma Y."/>
            <person name="Higashiura N."/>
            <person name="Hirakawa H."/>
            <person name="Matsushita K."/>
        </authorList>
    </citation>
    <scope>NUCLEOTIDE SEQUENCE [LARGE SCALE GENOMIC DNA]</scope>
    <source>
        <strain evidence="3 4">HS-AP3</strain>
    </source>
</reference>
<dbReference type="PANTHER" id="PTHR42879">
    <property type="entry name" value="3-OXOACYL-(ACYL-CARRIER-PROTEIN) REDUCTASE"/>
    <property type="match status" value="1"/>
</dbReference>
<proteinExistence type="inferred from homology"/>
<keyword evidence="4" id="KW-1185">Reference proteome</keyword>
<comment type="similarity">
    <text evidence="1">Belongs to the short-chain dehydrogenases/reductases (SDR) family.</text>
</comment>
<name>A0A0D6P934_9PROT</name>
<dbReference type="Proteomes" id="UP000032680">
    <property type="component" value="Unassembled WGS sequence"/>
</dbReference>
<dbReference type="FunFam" id="3.40.50.720:FF:000173">
    <property type="entry name" value="3-oxoacyl-[acyl-carrier protein] reductase"/>
    <property type="match status" value="1"/>
</dbReference>
<dbReference type="PRINTS" id="PR00081">
    <property type="entry name" value="GDHRDH"/>
</dbReference>
<evidence type="ECO:0000313" key="4">
    <source>
        <dbReference type="Proteomes" id="UP000032680"/>
    </source>
</evidence>
<dbReference type="SUPFAM" id="SSF51735">
    <property type="entry name" value="NAD(P)-binding Rossmann-fold domains"/>
    <property type="match status" value="1"/>
</dbReference>
<dbReference type="InterPro" id="IPR002347">
    <property type="entry name" value="SDR_fam"/>
</dbReference>
<dbReference type="AlphaFoldDB" id="A0A0D6P934"/>
<dbReference type="GO" id="GO:0016491">
    <property type="term" value="F:oxidoreductase activity"/>
    <property type="evidence" value="ECO:0007669"/>
    <property type="project" value="UniProtKB-KW"/>
</dbReference>
<accession>A0A0D6P934</accession>
<evidence type="ECO:0000256" key="1">
    <source>
        <dbReference type="ARBA" id="ARBA00006484"/>
    </source>
</evidence>
<sequence length="251" mass="25560">MKLDLDGRVALVTGASRDVGRAIALSLAAEGAVVAVNYRSSPAAAGEVVAAITAAGGRAAAYGADVGDKGAVDAMVAAIVAAHGRLDIVINNAGVALRQRFGDSTPADWQAQVNAGLYGPVHTSHAALPHMTRNNWGRIIVFAGDSSRVGEAGLALAAAARAGAIALAKSLAKEYGRFGVTANAISLGLVETSHSDPEWLAANREKILRNYPIRRLGTPDDVAPMVTLLASEAGGWITGQTVSINGGFAMV</sequence>
<comment type="caution">
    <text evidence="3">The sequence shown here is derived from an EMBL/GenBank/DDBJ whole genome shotgun (WGS) entry which is preliminary data.</text>
</comment>
<dbReference type="CDD" id="cd05233">
    <property type="entry name" value="SDR_c"/>
    <property type="match status" value="1"/>
</dbReference>
<protein>
    <submittedName>
        <fullName evidence="3">Oxidoreductase/SDR, 3-oxoacyl-(Acyl carrier protein) reductase</fullName>
    </submittedName>
</protein>
<dbReference type="EMBL" id="BANB01000716">
    <property type="protein sequence ID" value="GAN78275.1"/>
    <property type="molecule type" value="Genomic_DNA"/>
</dbReference>
<dbReference type="RefSeq" id="WP_048862783.1">
    <property type="nucleotide sequence ID" value="NZ_BANB01000716.1"/>
</dbReference>
<dbReference type="PRINTS" id="PR00080">
    <property type="entry name" value="SDRFAMILY"/>
</dbReference>
<dbReference type="PANTHER" id="PTHR42879:SF2">
    <property type="entry name" value="3-OXOACYL-[ACYL-CARRIER-PROTEIN] REDUCTASE FABG"/>
    <property type="match status" value="1"/>
</dbReference>
<organism evidence="3 4">
    <name type="scientific">Acidisphaera rubrifaciens HS-AP3</name>
    <dbReference type="NCBI Taxonomy" id="1231350"/>
    <lineage>
        <taxon>Bacteria</taxon>
        <taxon>Pseudomonadati</taxon>
        <taxon>Pseudomonadota</taxon>
        <taxon>Alphaproteobacteria</taxon>
        <taxon>Acetobacterales</taxon>
        <taxon>Acetobacteraceae</taxon>
        <taxon>Acidisphaera</taxon>
    </lineage>
</organism>
<evidence type="ECO:0000313" key="3">
    <source>
        <dbReference type="EMBL" id="GAN78275.1"/>
    </source>
</evidence>
<dbReference type="Pfam" id="PF13561">
    <property type="entry name" value="adh_short_C2"/>
    <property type="match status" value="1"/>
</dbReference>
<dbReference type="InterPro" id="IPR036291">
    <property type="entry name" value="NAD(P)-bd_dom_sf"/>
</dbReference>
<dbReference type="Gene3D" id="3.40.50.720">
    <property type="entry name" value="NAD(P)-binding Rossmann-like Domain"/>
    <property type="match status" value="1"/>
</dbReference>
<dbReference type="InterPro" id="IPR050259">
    <property type="entry name" value="SDR"/>
</dbReference>
<dbReference type="OrthoDB" id="9804774at2"/>
<keyword evidence="2" id="KW-0560">Oxidoreductase</keyword>